<accession>A0A8K0KX66</accession>
<keyword evidence="5" id="KW-1185">Reference proteome</keyword>
<dbReference type="PANTHER" id="PTHR14374">
    <property type="entry name" value="FOIE GRAS"/>
    <property type="match status" value="1"/>
</dbReference>
<dbReference type="InterPro" id="IPR012880">
    <property type="entry name" value="Gryzun"/>
</dbReference>
<dbReference type="Pfam" id="PF07919">
    <property type="entry name" value="Gryzun"/>
    <property type="match status" value="2"/>
</dbReference>
<proteinExistence type="predicted"/>
<feature type="compositionally biased region" description="Basic and acidic residues" evidence="1">
    <location>
        <begin position="1207"/>
        <end position="1242"/>
    </location>
</feature>
<feature type="region of interest" description="Disordered" evidence="1">
    <location>
        <begin position="102"/>
        <end position="136"/>
    </location>
</feature>
<dbReference type="InterPro" id="IPR021773">
    <property type="entry name" value="TPC11"/>
</dbReference>
<name>A0A8K0KX66_9PEZI</name>
<evidence type="ECO:0000313" key="4">
    <source>
        <dbReference type="EMBL" id="KAG8625766.1"/>
    </source>
</evidence>
<dbReference type="EMBL" id="JAESVG020000007">
    <property type="protein sequence ID" value="KAG8625766.1"/>
    <property type="molecule type" value="Genomic_DNA"/>
</dbReference>
<protein>
    <recommendedName>
        <fullName evidence="6">Trafficking protein particle complex subunit 11 domain-containing protein</fullName>
    </recommendedName>
</protein>
<dbReference type="Pfam" id="PF11817">
    <property type="entry name" value="Foie-gras_1"/>
    <property type="match status" value="1"/>
</dbReference>
<evidence type="ECO:0000259" key="3">
    <source>
        <dbReference type="Pfam" id="PF11817"/>
    </source>
</evidence>
<feature type="domain" description="Gryzun putative trafficking through Golgi" evidence="2">
    <location>
        <begin position="660"/>
        <end position="1199"/>
    </location>
</feature>
<feature type="region of interest" description="Disordered" evidence="1">
    <location>
        <begin position="280"/>
        <end position="299"/>
    </location>
</feature>
<gene>
    <name evidence="4" type="ORF">KVT40_006167</name>
</gene>
<dbReference type="OrthoDB" id="6278596at2759"/>
<feature type="compositionally biased region" description="Low complexity" evidence="1">
    <location>
        <begin position="1112"/>
        <end position="1130"/>
    </location>
</feature>
<reference evidence="4" key="1">
    <citation type="submission" date="2021-07" db="EMBL/GenBank/DDBJ databases">
        <title>Elsinoe batatas strain:CRI-CJ2 Genome sequencing and assembly.</title>
        <authorList>
            <person name="Huang L."/>
        </authorList>
    </citation>
    <scope>NUCLEOTIDE SEQUENCE</scope>
    <source>
        <strain evidence="4">CRI-CJ2</strain>
    </source>
</reference>
<evidence type="ECO:0000259" key="2">
    <source>
        <dbReference type="Pfam" id="PF07919"/>
    </source>
</evidence>
<evidence type="ECO:0000256" key="1">
    <source>
        <dbReference type="SAM" id="MobiDB-lite"/>
    </source>
</evidence>
<feature type="domain" description="Gryzun putative trafficking through Golgi" evidence="2">
    <location>
        <begin position="1252"/>
        <end position="1286"/>
    </location>
</feature>
<feature type="domain" description="Trafficking protein particle complex subunit 11" evidence="3">
    <location>
        <begin position="353"/>
        <end position="636"/>
    </location>
</feature>
<sequence>MEGYPPEYVDHNLPLLAISGLGIGTDEVVRGTPSRQQQSPGTTITIEQPELPRDIGQSLRSAFQDADGSSLPWNGDGHQARSSLIGFKFSFVDRTFVYPRRKAAPAPQGTPDDLPTTTSNAAPGSHDLHSTLSPLSPTSPLFPDGLLTTSWMTKHQAEVPSVLLCFFELNADTSASSLQDNQLKTEINSLKTTLSKSSFRTRLAVALVTDESIDEVSDFEERLSVIRRATALDPKSSFFVLSKPQSKVETTEFVLNTLTALQPVCIDYYRDLTKHARRKKNRGYVPPPTGGISRGTSQSLSSHGWNARYDFKQGVFAEFRQEMDAAERHYASAIDELFNAEGVLETTPIWSARWEEARCLADITALRLIRCQLWRSLTSSAAETWSTYRDRTRALVDRRGKGTETYGYAAWEARWAEIMAQLITRAEMPVFNTATGQKTEDADEDDLFVPITIMAPPEKVYAAERIPPSRFLHHAGYYYRMARKWALQRYERARAVPDEDRIPPNETPASQLADRTRTYDTYMVAPPHEELPAQQTFNEKIAMMVQALDSAAIHEFESRKQYRMRAHVCLEQARFLAQEGKHDDALDVLIPVWNDMSWRREGWWDLAAVVLGDLYRLAVKAGRSRLSAELRWEMASDVFGNSFDQQEDDIDADDSVGTPIVLDSQARISPFSATFAFAFDEGHVGDNVPCQLLLSSRTTSKDDILGVKSIKVSLNNGTSHIHLSRQQSGSDDQAQTLTVKDEGSSVSAKLQLSADADLSLQRARSRVYNFSIQLKDVGDLLVTGLTLITNFGPYEVQYSKTSPTDFHSFHWWLVGGEGLLPRSIDRDESFAVNVLPKPPRVQLALDEDHPQYFTGETPSLSLILTNEENDSIQGTLRFDVLEDILEAIELQWEDDQDDSDELSLYQTVDAIDSGAKRAFRLSFKAPTEPVNLPISVAIDYSIKDDPTPVTKTTTFNFKFTTPFVASYDLHPLLDEQKWPSFFSLPATSISSSSSISIRQKWSLATRLTSHSTSPIHITDLSLSLLQNSESMTCDIPTALSLNYTLSPSSTTPFNLPLYTRRQHDDRRPSSLILALHIQWRHTPTSASTTTTLPIPALTIPPAEPRVLCTARPAFPSTPSQSSSRLSPSPSVQIGTPLPNAREVLYTIENPSMHFLTFSVAMEASDQFAFSGGKVKGVSLAPLSRVVVGYRVLLLNVDGWETWGGEVGSREGEEGRKRGEGAEGQEEKEGKGAEGEMGVEKAGTRGKGLVKGSKGKWVYPTLRVTDSYFNKTLRVVDAGEGVKGDDRPVAEGGGRGIGVWVPVTE</sequence>
<evidence type="ECO:0000313" key="5">
    <source>
        <dbReference type="Proteomes" id="UP000809789"/>
    </source>
</evidence>
<feature type="region of interest" description="Disordered" evidence="1">
    <location>
        <begin position="1112"/>
        <end position="1133"/>
    </location>
</feature>
<dbReference type="Proteomes" id="UP000809789">
    <property type="component" value="Unassembled WGS sequence"/>
</dbReference>
<organism evidence="4 5">
    <name type="scientific">Elsinoe batatas</name>
    <dbReference type="NCBI Taxonomy" id="2601811"/>
    <lineage>
        <taxon>Eukaryota</taxon>
        <taxon>Fungi</taxon>
        <taxon>Dikarya</taxon>
        <taxon>Ascomycota</taxon>
        <taxon>Pezizomycotina</taxon>
        <taxon>Dothideomycetes</taxon>
        <taxon>Dothideomycetidae</taxon>
        <taxon>Myriangiales</taxon>
        <taxon>Elsinoaceae</taxon>
        <taxon>Elsinoe</taxon>
    </lineage>
</organism>
<evidence type="ECO:0008006" key="6">
    <source>
        <dbReference type="Google" id="ProtNLM"/>
    </source>
</evidence>
<dbReference type="PANTHER" id="PTHR14374:SF0">
    <property type="entry name" value="TRAFFICKING PROTEIN PARTICLE COMPLEX SUBUNIT 11"/>
    <property type="match status" value="1"/>
</dbReference>
<feature type="region of interest" description="Disordered" evidence="1">
    <location>
        <begin position="1203"/>
        <end position="1249"/>
    </location>
</feature>
<comment type="caution">
    <text evidence="4">The sequence shown here is derived from an EMBL/GenBank/DDBJ whole genome shotgun (WGS) entry which is preliminary data.</text>
</comment>